<dbReference type="Gene3D" id="3.30.54.20">
    <property type="match status" value="1"/>
</dbReference>
<dbReference type="InterPro" id="IPR045864">
    <property type="entry name" value="aa-tRNA-synth_II/BPL/LPL"/>
</dbReference>
<dbReference type="FunFam" id="3.10.310.40:FF:000001">
    <property type="entry name" value="Alanine--tRNA ligase"/>
    <property type="match status" value="1"/>
</dbReference>
<evidence type="ECO:0000256" key="3">
    <source>
        <dbReference type="ARBA" id="ARBA00022598"/>
    </source>
</evidence>
<keyword evidence="5 13" id="KW-0547">Nucleotide-binding</keyword>
<dbReference type="GO" id="GO:0006419">
    <property type="term" value="P:alanyl-tRNA aminoacylation"/>
    <property type="evidence" value="ECO:0007669"/>
    <property type="project" value="UniProtKB-UniRule"/>
</dbReference>
<dbReference type="Gene3D" id="3.10.310.40">
    <property type="match status" value="1"/>
</dbReference>
<dbReference type="SUPFAM" id="SSF55186">
    <property type="entry name" value="ThrRS/AlaRS common domain"/>
    <property type="match status" value="1"/>
</dbReference>
<dbReference type="InterPro" id="IPR012947">
    <property type="entry name" value="tRNA_SAD"/>
</dbReference>
<keyword evidence="9 13" id="KW-0648">Protein biosynthesis</keyword>
<evidence type="ECO:0000256" key="11">
    <source>
        <dbReference type="ARBA" id="ARBA00024779"/>
    </source>
</evidence>
<dbReference type="Gene3D" id="3.30.930.10">
    <property type="entry name" value="Bira Bifunctional Protein, Domain 2"/>
    <property type="match status" value="1"/>
</dbReference>
<protein>
    <recommendedName>
        <fullName evidence="13">Alanine--tRNA ligase</fullName>
        <ecNumber evidence="13">6.1.1.7</ecNumber>
    </recommendedName>
    <alternativeName>
        <fullName evidence="13">Alanyl-tRNA synthetase</fullName>
        <shortName evidence="13">AlaRS</shortName>
    </alternativeName>
</protein>
<feature type="coiled-coil region" evidence="14">
    <location>
        <begin position="753"/>
        <end position="787"/>
    </location>
</feature>
<dbReference type="FunFam" id="3.30.980.10:FF:000004">
    <property type="entry name" value="Alanine--tRNA ligase, cytoplasmic"/>
    <property type="match status" value="1"/>
</dbReference>
<dbReference type="PROSITE" id="PS50860">
    <property type="entry name" value="AA_TRNA_LIGASE_II_ALA"/>
    <property type="match status" value="1"/>
</dbReference>
<dbReference type="SUPFAM" id="SSF50447">
    <property type="entry name" value="Translation proteins"/>
    <property type="match status" value="1"/>
</dbReference>
<dbReference type="PRINTS" id="PR00980">
    <property type="entry name" value="TRNASYNTHALA"/>
</dbReference>
<dbReference type="InterPro" id="IPR002318">
    <property type="entry name" value="Ala-tRNA-lgiase_IIc"/>
</dbReference>
<feature type="binding site" evidence="13">
    <location>
        <position position="586"/>
    </location>
    <ligand>
        <name>Zn(2+)</name>
        <dbReference type="ChEBI" id="CHEBI:29105"/>
    </ligand>
</feature>
<sequence length="898" mass="100685">MKYLTTNQIRQSFLDFFHQRGHEIVPSSSLVPENDPTLLLTNAGMNQFKDVFLGLEKRPYKRAATVQKCMRVSGKHNDLENVGPSPRHHTFFEMLGNFSFGDYFKQEAIRFAWELLVEELELPLERLWFTVYEEDDEAERLWIETGADPNRVLRFGKSDNWWSMGDVGPCGPCSEIHYYWGDLEKQSAAGVNNSDEYLEIWNLVFMQYDAQPDGRLIPLPAPSVDTGAGLERLASILQGKDNNYDTDAFLPIMNRIQQLAGHSDAQRQEHLFRYRAIADHARACTFLIGDGVLPGNEGRQYVLRMILRRAARFGKIIGFERPFLAQVADVVIQEMGGHYTDLIPKRDYIMQTITDEEERFHRTLNNGLRILDEIMERMRAEGRTQISGQEAFFLWDTFGFPIDLTRDVAKDNGFTVDEEGFRKALAEQKEKSRATAIEKVAPDVKPYVEHFRKLQEQGVIDPAGVRYRIYEDLAEVNTTVAALFVDGEPAEEASASQAVEVLLPETVFYVEAGGQVSDTGEIYYWPENLSEPVWSVQVTAMRRPIPGLILHVGKVTSGTVKVGDPAIAAIDTERRWDIMRNHTATHILHAALRERLGKHVHQAGSLVAPDRLRFDFTYGQPLSDEDIAAIERRANEIVLQNYPVNTRWTTYNQAISEGVIALFTEKYGDEVRVVSFGEEEGISAELCGGTHVDSTAEVGSFRIVSEGSVAAGVRRIEAVTGRAAEALIEERLHALDTIAEMLHTKPTEATEAVRELLARYQTLQKEAAQLRQKLARQEAEALLQRAERVDGFAVLAVRVPAEDVETLRQMTDWFRDKLGSSVVAVGAVIDDKPLIVAAVTEDLVQRGMHAGNLVRDAAKLMGGGGGGRPTLAQAGGRDSAKLEEALQSIAKWVKTNLK</sequence>
<dbReference type="Gene3D" id="6.10.250.550">
    <property type="match status" value="1"/>
</dbReference>
<dbReference type="GO" id="GO:0002161">
    <property type="term" value="F:aminoacyl-tRNA deacylase activity"/>
    <property type="evidence" value="ECO:0007669"/>
    <property type="project" value="TreeGrafter"/>
</dbReference>
<dbReference type="InterPro" id="IPR018163">
    <property type="entry name" value="Thr/Ala-tRNA-synth_IIc_edit"/>
</dbReference>
<evidence type="ECO:0000259" key="15">
    <source>
        <dbReference type="PROSITE" id="PS50860"/>
    </source>
</evidence>
<dbReference type="InterPro" id="IPR003156">
    <property type="entry name" value="DHHA1_dom"/>
</dbReference>
<evidence type="ECO:0000256" key="4">
    <source>
        <dbReference type="ARBA" id="ARBA00022723"/>
    </source>
</evidence>
<proteinExistence type="inferred from homology"/>
<dbReference type="Pfam" id="PF01411">
    <property type="entry name" value="tRNA-synt_2c"/>
    <property type="match status" value="1"/>
</dbReference>
<dbReference type="InterPro" id="IPR018164">
    <property type="entry name" value="Ala-tRNA-synth_IIc_N"/>
</dbReference>
<comment type="caution">
    <text evidence="17">The sequence shown here is derived from an EMBL/GenBank/DDBJ whole genome shotgun (WGS) entry which is preliminary data.</text>
</comment>
<keyword evidence="6 13" id="KW-0862">Zinc</keyword>
<dbReference type="PANTHER" id="PTHR11777:SF9">
    <property type="entry name" value="ALANINE--TRNA LIGASE, CYTOPLASMIC"/>
    <property type="match status" value="1"/>
</dbReference>
<dbReference type="SMART" id="SM00863">
    <property type="entry name" value="tRNA_SAD"/>
    <property type="match status" value="1"/>
</dbReference>
<comment type="similarity">
    <text evidence="1 13">Belongs to the class-II aminoacyl-tRNA synthetase family.</text>
</comment>
<keyword evidence="4 13" id="KW-0479">Metal-binding</keyword>
<evidence type="ECO:0000259" key="16">
    <source>
        <dbReference type="PROSITE" id="PS50862"/>
    </source>
</evidence>
<comment type="cofactor">
    <cofactor evidence="13">
        <name>Zn(2+)</name>
        <dbReference type="ChEBI" id="CHEBI:29105"/>
    </cofactor>
    <text evidence="13">Binds 1 zinc ion per subunit.</text>
</comment>
<gene>
    <name evidence="13 17" type="primary">alaS</name>
    <name evidence="17" type="ORF">ENQ20_08495</name>
</gene>
<evidence type="ECO:0000256" key="6">
    <source>
        <dbReference type="ARBA" id="ARBA00022833"/>
    </source>
</evidence>
<comment type="domain">
    <text evidence="13">Consists of three domains; the N-terminal catalytic domain, the editing domain and the C-terminal C-Ala domain. The editing domain removes incorrectly charged amino acids, while the C-Ala domain, along with tRNA(Ala), serves as a bridge to cooperatively bring together the editing and aminoacylation centers thus stimulating deacylation of misacylated tRNAs.</text>
</comment>
<keyword evidence="3 13" id="KW-0436">Ligase</keyword>
<dbReference type="InterPro" id="IPR018165">
    <property type="entry name" value="Ala-tRNA-synth_IIc_core"/>
</dbReference>
<comment type="catalytic activity">
    <reaction evidence="12 13">
        <text>tRNA(Ala) + L-alanine + ATP = L-alanyl-tRNA(Ala) + AMP + diphosphate</text>
        <dbReference type="Rhea" id="RHEA:12540"/>
        <dbReference type="Rhea" id="RHEA-COMP:9657"/>
        <dbReference type="Rhea" id="RHEA-COMP:9923"/>
        <dbReference type="ChEBI" id="CHEBI:30616"/>
        <dbReference type="ChEBI" id="CHEBI:33019"/>
        <dbReference type="ChEBI" id="CHEBI:57972"/>
        <dbReference type="ChEBI" id="CHEBI:78442"/>
        <dbReference type="ChEBI" id="CHEBI:78497"/>
        <dbReference type="ChEBI" id="CHEBI:456215"/>
        <dbReference type="EC" id="6.1.1.7"/>
    </reaction>
</comment>
<evidence type="ECO:0000256" key="8">
    <source>
        <dbReference type="ARBA" id="ARBA00022884"/>
    </source>
</evidence>
<dbReference type="InterPro" id="IPR009000">
    <property type="entry name" value="Transl_B-barrel_sf"/>
</dbReference>
<feature type="binding site" evidence="13">
    <location>
        <position position="691"/>
    </location>
    <ligand>
        <name>Zn(2+)</name>
        <dbReference type="ChEBI" id="CHEBI:29105"/>
    </ligand>
</feature>
<dbReference type="SUPFAM" id="SSF101353">
    <property type="entry name" value="Putative anticodon-binding domain of alanyl-tRNA synthetase (AlaRS)"/>
    <property type="match status" value="1"/>
</dbReference>
<organism evidence="17">
    <name type="scientific">Caldilinea aerophila</name>
    <dbReference type="NCBI Taxonomy" id="133453"/>
    <lineage>
        <taxon>Bacteria</taxon>
        <taxon>Bacillati</taxon>
        <taxon>Chloroflexota</taxon>
        <taxon>Caldilineae</taxon>
        <taxon>Caldilineales</taxon>
        <taxon>Caldilineaceae</taxon>
        <taxon>Caldilinea</taxon>
    </lineage>
</organism>
<dbReference type="EMBL" id="DSMG01000084">
    <property type="protein sequence ID" value="HDX31521.1"/>
    <property type="molecule type" value="Genomic_DNA"/>
</dbReference>
<dbReference type="AlphaFoldDB" id="A0A7C1JHH4"/>
<evidence type="ECO:0000256" key="9">
    <source>
        <dbReference type="ARBA" id="ARBA00022917"/>
    </source>
</evidence>
<evidence type="ECO:0000256" key="1">
    <source>
        <dbReference type="ARBA" id="ARBA00008226"/>
    </source>
</evidence>
<keyword evidence="8 13" id="KW-0694">RNA-binding</keyword>
<dbReference type="Gene3D" id="3.30.980.10">
    <property type="entry name" value="Threonyl-trna Synthetase, Chain A, domain 2"/>
    <property type="match status" value="1"/>
</dbReference>
<keyword evidence="10 13" id="KW-0030">Aminoacyl-tRNA synthetase</keyword>
<keyword evidence="13" id="KW-0963">Cytoplasm</keyword>
<feature type="domain" description="Alanyl-transfer RNA synthetases family profile" evidence="15">
    <location>
        <begin position="4"/>
        <end position="730"/>
    </location>
</feature>
<feature type="binding site" evidence="13">
    <location>
        <position position="582"/>
    </location>
    <ligand>
        <name>Zn(2+)</name>
        <dbReference type="ChEBI" id="CHEBI:29105"/>
    </ligand>
</feature>
<evidence type="ECO:0000313" key="17">
    <source>
        <dbReference type="EMBL" id="HDX31521.1"/>
    </source>
</evidence>
<dbReference type="GO" id="GO:0008270">
    <property type="term" value="F:zinc ion binding"/>
    <property type="evidence" value="ECO:0007669"/>
    <property type="project" value="UniProtKB-UniRule"/>
</dbReference>
<reference evidence="17" key="1">
    <citation type="journal article" date="2020" name="mSystems">
        <title>Genome- and Community-Level Interaction Insights into Carbon Utilization and Element Cycling Functions of Hydrothermarchaeota in Hydrothermal Sediment.</title>
        <authorList>
            <person name="Zhou Z."/>
            <person name="Liu Y."/>
            <person name="Xu W."/>
            <person name="Pan J."/>
            <person name="Luo Z.H."/>
            <person name="Li M."/>
        </authorList>
    </citation>
    <scope>NUCLEOTIDE SEQUENCE [LARGE SCALE GENOMIC DNA]</scope>
    <source>
        <strain evidence="17">SpSt-289</strain>
    </source>
</reference>
<evidence type="ECO:0000256" key="5">
    <source>
        <dbReference type="ARBA" id="ARBA00022741"/>
    </source>
</evidence>
<dbReference type="NCBIfam" id="TIGR00344">
    <property type="entry name" value="alaS"/>
    <property type="match status" value="1"/>
</dbReference>
<dbReference type="SUPFAM" id="SSF55681">
    <property type="entry name" value="Class II aaRS and biotin synthetases"/>
    <property type="match status" value="1"/>
</dbReference>
<dbReference type="PROSITE" id="PS50862">
    <property type="entry name" value="AA_TRNA_LIGASE_II"/>
    <property type="match status" value="1"/>
</dbReference>
<dbReference type="GO" id="GO:0004813">
    <property type="term" value="F:alanine-tRNA ligase activity"/>
    <property type="evidence" value="ECO:0007669"/>
    <property type="project" value="UniProtKB-UniRule"/>
</dbReference>
<dbReference type="PANTHER" id="PTHR11777">
    <property type="entry name" value="ALANYL-TRNA SYNTHETASE"/>
    <property type="match status" value="1"/>
</dbReference>
<evidence type="ECO:0000256" key="2">
    <source>
        <dbReference type="ARBA" id="ARBA00022555"/>
    </source>
</evidence>
<dbReference type="HAMAP" id="MF_00036_B">
    <property type="entry name" value="Ala_tRNA_synth_B"/>
    <property type="match status" value="1"/>
</dbReference>
<evidence type="ECO:0000256" key="10">
    <source>
        <dbReference type="ARBA" id="ARBA00023146"/>
    </source>
</evidence>
<keyword evidence="2 13" id="KW-0820">tRNA-binding</keyword>
<dbReference type="InterPro" id="IPR006195">
    <property type="entry name" value="aa-tRNA-synth_II"/>
</dbReference>
<name>A0A7C1JHH4_9CHLR</name>
<accession>A0A7C1JHH4</accession>
<dbReference type="InterPro" id="IPR050058">
    <property type="entry name" value="Ala-tRNA_ligase"/>
</dbReference>
<dbReference type="GO" id="GO:0005829">
    <property type="term" value="C:cytosol"/>
    <property type="evidence" value="ECO:0007669"/>
    <property type="project" value="TreeGrafter"/>
</dbReference>
<dbReference type="InterPro" id="IPR018162">
    <property type="entry name" value="Ala-tRNA-ligase_IIc_anticod-bd"/>
</dbReference>
<comment type="function">
    <text evidence="11 13">Catalyzes the attachment of alanine to tRNA(Ala) in a two-step reaction: alanine is first activated by ATP to form Ala-AMP and then transferred to the acceptor end of tRNA(Ala). Also edits incorrectly charged Ser-tRNA(Ala) and Gly-tRNA(Ala) via its editing domain.</text>
</comment>
<evidence type="ECO:0000256" key="12">
    <source>
        <dbReference type="ARBA" id="ARBA00048300"/>
    </source>
</evidence>
<evidence type="ECO:0000256" key="14">
    <source>
        <dbReference type="SAM" id="Coils"/>
    </source>
</evidence>
<feature type="binding site" evidence="13">
    <location>
        <position position="687"/>
    </location>
    <ligand>
        <name>Zn(2+)</name>
        <dbReference type="ChEBI" id="CHEBI:29105"/>
    </ligand>
</feature>
<evidence type="ECO:0000256" key="13">
    <source>
        <dbReference type="HAMAP-Rule" id="MF_00036"/>
    </source>
</evidence>
<dbReference type="Pfam" id="PF07973">
    <property type="entry name" value="tRNA_SAD"/>
    <property type="match status" value="1"/>
</dbReference>
<feature type="domain" description="Aminoacyl-transfer RNA synthetases class-II family profile" evidence="16">
    <location>
        <begin position="62"/>
        <end position="251"/>
    </location>
</feature>
<dbReference type="Pfam" id="PF02272">
    <property type="entry name" value="DHHA1"/>
    <property type="match status" value="1"/>
</dbReference>
<dbReference type="GO" id="GO:0000049">
    <property type="term" value="F:tRNA binding"/>
    <property type="evidence" value="ECO:0007669"/>
    <property type="project" value="UniProtKB-KW"/>
</dbReference>
<keyword evidence="14" id="KW-0175">Coiled coil</keyword>
<evidence type="ECO:0000256" key="7">
    <source>
        <dbReference type="ARBA" id="ARBA00022840"/>
    </source>
</evidence>
<dbReference type="Gene3D" id="2.40.30.130">
    <property type="match status" value="1"/>
</dbReference>
<dbReference type="EC" id="6.1.1.7" evidence="13"/>
<dbReference type="FunFam" id="3.30.930.10:FF:000004">
    <property type="entry name" value="Alanine--tRNA ligase"/>
    <property type="match status" value="1"/>
</dbReference>
<comment type="subcellular location">
    <subcellularLocation>
        <location evidence="13">Cytoplasm</location>
    </subcellularLocation>
</comment>
<dbReference type="InterPro" id="IPR023033">
    <property type="entry name" value="Ala_tRNA_ligase_euk/bac"/>
</dbReference>
<keyword evidence="7 13" id="KW-0067">ATP-binding</keyword>
<dbReference type="GO" id="GO:0005524">
    <property type="term" value="F:ATP binding"/>
    <property type="evidence" value="ECO:0007669"/>
    <property type="project" value="UniProtKB-UniRule"/>
</dbReference>
<dbReference type="CDD" id="cd00673">
    <property type="entry name" value="AlaRS_core"/>
    <property type="match status" value="1"/>
</dbReference>